<dbReference type="FunFam" id="3.30.200.20:FF:000201">
    <property type="entry name" value="TP53-regulating kinase isoform X1"/>
    <property type="match status" value="1"/>
</dbReference>
<evidence type="ECO:0000256" key="13">
    <source>
        <dbReference type="ARBA" id="ARBA00047899"/>
    </source>
</evidence>
<keyword evidence="9 16" id="KW-0418">Kinase</keyword>
<comment type="caution">
    <text evidence="16">The sequence shown here is derived from an EMBL/GenBank/DDBJ whole genome shotgun (WGS) entry which is preliminary data.</text>
</comment>
<dbReference type="InterPro" id="IPR000719">
    <property type="entry name" value="Prot_kinase_dom"/>
</dbReference>
<dbReference type="STRING" id="70448.Q011X9"/>
<reference evidence="17" key="1">
    <citation type="journal article" date="2006" name="Proc. Natl. Acad. Sci. U.S.A.">
        <title>Genome analysis of the smallest free-living eukaryote Ostreococcus tauri unveils many unique features.</title>
        <authorList>
            <person name="Derelle E."/>
            <person name="Ferraz C."/>
            <person name="Rombauts S."/>
            <person name="Rouze P."/>
            <person name="Worden A.Z."/>
            <person name="Robbens S."/>
            <person name="Partensky F."/>
            <person name="Degroeve S."/>
            <person name="Echeynie S."/>
            <person name="Cooke R."/>
            <person name="Saeys Y."/>
            <person name="Wuyts J."/>
            <person name="Jabbari K."/>
            <person name="Bowler C."/>
            <person name="Panaud O."/>
            <person name="Piegu B."/>
            <person name="Ball S.G."/>
            <person name="Ral J.-P."/>
            <person name="Bouget F.-Y."/>
            <person name="Piganeau G."/>
            <person name="De Baets B."/>
            <person name="Picard A."/>
            <person name="Delseny M."/>
            <person name="Demaille J."/>
            <person name="Van de Peer Y."/>
            <person name="Moreau H."/>
        </authorList>
    </citation>
    <scope>NUCLEOTIDE SEQUENCE [LARGE SCALE GENOMIC DNA]</scope>
    <source>
        <strain evidence="17">OTTH 0595 / CCAP 157/2 / RCC745</strain>
    </source>
</reference>
<keyword evidence="10" id="KW-0378">Hydrolase</keyword>
<dbReference type="PANTHER" id="PTHR12209:SF0">
    <property type="entry name" value="EKC_KEOPS COMPLEX SUBUNIT TP53RK"/>
    <property type="match status" value="1"/>
</dbReference>
<comment type="catalytic activity">
    <reaction evidence="14">
        <text>L-seryl-[protein] + ATP = O-phospho-L-seryl-[protein] + ADP + H(+)</text>
        <dbReference type="Rhea" id="RHEA:17989"/>
        <dbReference type="Rhea" id="RHEA-COMP:9863"/>
        <dbReference type="Rhea" id="RHEA-COMP:11604"/>
        <dbReference type="ChEBI" id="CHEBI:15378"/>
        <dbReference type="ChEBI" id="CHEBI:29999"/>
        <dbReference type="ChEBI" id="CHEBI:30616"/>
        <dbReference type="ChEBI" id="CHEBI:83421"/>
        <dbReference type="ChEBI" id="CHEBI:456216"/>
        <dbReference type="EC" id="2.7.11.1"/>
    </reaction>
</comment>
<evidence type="ECO:0000256" key="4">
    <source>
        <dbReference type="ARBA" id="ARBA00022527"/>
    </source>
</evidence>
<dbReference type="GO" id="GO:0005524">
    <property type="term" value="F:ATP binding"/>
    <property type="evidence" value="ECO:0007669"/>
    <property type="project" value="UniProtKB-KW"/>
</dbReference>
<protein>
    <recommendedName>
        <fullName evidence="3">non-specific serine/threonine protein kinase</fullName>
        <ecNumber evidence="3">2.7.11.1</ecNumber>
    </recommendedName>
</protein>
<dbReference type="GO" id="GO:0016787">
    <property type="term" value="F:hydrolase activity"/>
    <property type="evidence" value="ECO:0007669"/>
    <property type="project" value="UniProtKB-KW"/>
</dbReference>
<dbReference type="PANTHER" id="PTHR12209">
    <property type="entry name" value="NON-SPECIFIC SERINE/THREONINE PROTEIN KINASE"/>
    <property type="match status" value="1"/>
</dbReference>
<dbReference type="Proteomes" id="UP000009170">
    <property type="component" value="Unassembled WGS sequence"/>
</dbReference>
<dbReference type="NCBIfam" id="TIGR03724">
    <property type="entry name" value="arch_bud32"/>
    <property type="match status" value="1"/>
</dbReference>
<reference evidence="16 17" key="2">
    <citation type="journal article" date="2014" name="BMC Genomics">
        <title>An improved genome of the model marine alga Ostreococcus tauri unfolds by assessing Illumina de novo assemblies.</title>
        <authorList>
            <person name="Blanc-Mathieu R."/>
            <person name="Verhelst B."/>
            <person name="Derelle E."/>
            <person name="Rombauts S."/>
            <person name="Bouget F.Y."/>
            <person name="Carre I."/>
            <person name="Chateau A."/>
            <person name="Eyre-Walker A."/>
            <person name="Grimsley N."/>
            <person name="Moreau H."/>
            <person name="Piegu B."/>
            <person name="Rivals E."/>
            <person name="Schackwitz W."/>
            <person name="Van de Peer Y."/>
            <person name="Piganeau G."/>
        </authorList>
    </citation>
    <scope>NUCLEOTIDE SEQUENCE [LARGE SCALE GENOMIC DNA]</scope>
    <source>
        <strain evidence="17">OTTH 0595 / CCAP 157/2 / RCC745</strain>
    </source>
</reference>
<sequence length="234" mass="26023">MTTETCAPTPALLALLRACDGSIEPRSQGAEARVYDVQLSGVECVAKQRFAKTYRLRELDERLTRSRLSAEARTMVRARKLGVLAPHVVHVDAKESCVYMERIRGCALKEALRSGETTREDLRRFGEEIGVAVAKLHDGGIIHGDLTTSNLMVRDEDGRVVVIDFGLSYPSKLPEDKGVDLYVLERAITAAHPSQTVLFDDILAAYKKTSQMWCSTLNRFAEVRARGRKRSMVG</sequence>
<dbReference type="SMART" id="SM00220">
    <property type="entry name" value="S_TKc"/>
    <property type="match status" value="1"/>
</dbReference>
<dbReference type="GO" id="GO:0004674">
    <property type="term" value="F:protein serine/threonine kinase activity"/>
    <property type="evidence" value="ECO:0007669"/>
    <property type="project" value="UniProtKB-KW"/>
</dbReference>
<dbReference type="KEGG" id="ota:OT_ostta09g01430"/>
<name>Q011X9_OSTTA</name>
<dbReference type="GO" id="GO:0000408">
    <property type="term" value="C:EKC/KEOPS complex"/>
    <property type="evidence" value="ECO:0007669"/>
    <property type="project" value="TreeGrafter"/>
</dbReference>
<dbReference type="OMA" id="HKLYMEY"/>
<evidence type="ECO:0000256" key="11">
    <source>
        <dbReference type="ARBA" id="ARBA00022840"/>
    </source>
</evidence>
<dbReference type="PROSITE" id="PS50011">
    <property type="entry name" value="PROTEIN_KINASE_DOM"/>
    <property type="match status" value="1"/>
</dbReference>
<keyword evidence="6" id="KW-0808">Transferase</keyword>
<dbReference type="GO" id="GO:0005634">
    <property type="term" value="C:nucleus"/>
    <property type="evidence" value="ECO:0007669"/>
    <property type="project" value="UniProtKB-SubCell"/>
</dbReference>
<evidence type="ECO:0000259" key="15">
    <source>
        <dbReference type="PROSITE" id="PS50011"/>
    </source>
</evidence>
<evidence type="ECO:0000256" key="10">
    <source>
        <dbReference type="ARBA" id="ARBA00022801"/>
    </source>
</evidence>
<evidence type="ECO:0000256" key="7">
    <source>
        <dbReference type="ARBA" id="ARBA00022694"/>
    </source>
</evidence>
<keyword evidence="7" id="KW-0819">tRNA processing</keyword>
<evidence type="ECO:0000256" key="1">
    <source>
        <dbReference type="ARBA" id="ARBA00004123"/>
    </source>
</evidence>
<evidence type="ECO:0000313" key="16">
    <source>
        <dbReference type="EMBL" id="CAL55301.1"/>
    </source>
</evidence>
<dbReference type="Gene3D" id="3.30.200.20">
    <property type="entry name" value="Phosphorylase Kinase, domain 1"/>
    <property type="match status" value="1"/>
</dbReference>
<dbReference type="PROSITE" id="PS00109">
    <property type="entry name" value="PROTEIN_KINASE_TYR"/>
    <property type="match status" value="1"/>
</dbReference>
<evidence type="ECO:0000256" key="5">
    <source>
        <dbReference type="ARBA" id="ARBA00022553"/>
    </source>
</evidence>
<accession>Q011X9</accession>
<dbReference type="OrthoDB" id="3399at2759"/>
<keyword evidence="5" id="KW-0597">Phosphoprotein</keyword>
<keyword evidence="11" id="KW-0067">ATP-binding</keyword>
<comment type="subcellular location">
    <subcellularLocation>
        <location evidence="1">Nucleus</location>
    </subcellularLocation>
</comment>
<comment type="similarity">
    <text evidence="2">Belongs to the protein kinase superfamily. BUD32 family.</text>
</comment>
<dbReference type="GeneID" id="9832001"/>
<dbReference type="GO" id="GO:0070525">
    <property type="term" value="P:tRNA threonylcarbamoyladenosine metabolic process"/>
    <property type="evidence" value="ECO:0007669"/>
    <property type="project" value="TreeGrafter"/>
</dbReference>
<dbReference type="FunFam" id="1.10.510.10:FF:000323">
    <property type="entry name" value="TP53-regulating kinase, putative"/>
    <property type="match status" value="1"/>
</dbReference>
<evidence type="ECO:0000313" key="17">
    <source>
        <dbReference type="Proteomes" id="UP000009170"/>
    </source>
</evidence>
<keyword evidence="17" id="KW-1185">Reference proteome</keyword>
<dbReference type="FunCoup" id="Q011X9">
    <property type="interactions" value="1601"/>
</dbReference>
<dbReference type="AlphaFoldDB" id="Q011X9"/>
<evidence type="ECO:0000256" key="8">
    <source>
        <dbReference type="ARBA" id="ARBA00022741"/>
    </source>
</evidence>
<dbReference type="Gene3D" id="1.10.510.10">
    <property type="entry name" value="Transferase(Phosphotransferase) domain 1"/>
    <property type="match status" value="1"/>
</dbReference>
<comment type="catalytic activity">
    <reaction evidence="13">
        <text>L-threonyl-[protein] + ATP = O-phospho-L-threonyl-[protein] + ADP + H(+)</text>
        <dbReference type="Rhea" id="RHEA:46608"/>
        <dbReference type="Rhea" id="RHEA-COMP:11060"/>
        <dbReference type="Rhea" id="RHEA-COMP:11605"/>
        <dbReference type="ChEBI" id="CHEBI:15378"/>
        <dbReference type="ChEBI" id="CHEBI:30013"/>
        <dbReference type="ChEBI" id="CHEBI:30616"/>
        <dbReference type="ChEBI" id="CHEBI:61977"/>
        <dbReference type="ChEBI" id="CHEBI:456216"/>
        <dbReference type="EC" id="2.7.11.1"/>
    </reaction>
</comment>
<organism evidence="16 17">
    <name type="scientific">Ostreococcus tauri</name>
    <name type="common">Marine green alga</name>
    <dbReference type="NCBI Taxonomy" id="70448"/>
    <lineage>
        <taxon>Eukaryota</taxon>
        <taxon>Viridiplantae</taxon>
        <taxon>Chlorophyta</taxon>
        <taxon>Mamiellophyceae</taxon>
        <taxon>Mamiellales</taxon>
        <taxon>Bathycoccaceae</taxon>
        <taxon>Ostreococcus</taxon>
    </lineage>
</organism>
<dbReference type="RefSeq" id="XP_003081132.1">
    <property type="nucleotide sequence ID" value="XM_003081084.1"/>
</dbReference>
<feature type="domain" description="Protein kinase" evidence="15">
    <location>
        <begin position="20"/>
        <end position="234"/>
    </location>
</feature>
<evidence type="ECO:0000256" key="2">
    <source>
        <dbReference type="ARBA" id="ARBA00010630"/>
    </source>
</evidence>
<dbReference type="InterPro" id="IPR008266">
    <property type="entry name" value="Tyr_kinase_AS"/>
</dbReference>
<dbReference type="EC" id="2.7.11.1" evidence="3"/>
<evidence type="ECO:0000256" key="3">
    <source>
        <dbReference type="ARBA" id="ARBA00012513"/>
    </source>
</evidence>
<evidence type="ECO:0000256" key="6">
    <source>
        <dbReference type="ARBA" id="ARBA00022679"/>
    </source>
</evidence>
<dbReference type="GO" id="GO:0008033">
    <property type="term" value="P:tRNA processing"/>
    <property type="evidence" value="ECO:0007669"/>
    <property type="project" value="UniProtKB-KW"/>
</dbReference>
<dbReference type="InParanoid" id="Q011X9"/>
<proteinExistence type="inferred from homology"/>
<dbReference type="EMBL" id="CAID01000009">
    <property type="protein sequence ID" value="CAL55301.1"/>
    <property type="molecule type" value="Genomic_DNA"/>
</dbReference>
<keyword evidence="8" id="KW-0547">Nucleotide-binding</keyword>
<gene>
    <name evidence="16" type="ORF">OT_ostta09g01430</name>
</gene>
<dbReference type="InterPro" id="IPR011009">
    <property type="entry name" value="Kinase-like_dom_sf"/>
</dbReference>
<dbReference type="GO" id="GO:0005829">
    <property type="term" value="C:cytosol"/>
    <property type="evidence" value="ECO:0007669"/>
    <property type="project" value="TreeGrafter"/>
</dbReference>
<evidence type="ECO:0000256" key="12">
    <source>
        <dbReference type="ARBA" id="ARBA00023242"/>
    </source>
</evidence>
<dbReference type="Pfam" id="PF00069">
    <property type="entry name" value="Pkinase"/>
    <property type="match status" value="1"/>
</dbReference>
<keyword evidence="4" id="KW-0723">Serine/threonine-protein kinase</keyword>
<dbReference type="InterPro" id="IPR022495">
    <property type="entry name" value="Bud32"/>
</dbReference>
<evidence type="ECO:0000256" key="14">
    <source>
        <dbReference type="ARBA" id="ARBA00048679"/>
    </source>
</evidence>
<evidence type="ECO:0000256" key="9">
    <source>
        <dbReference type="ARBA" id="ARBA00022777"/>
    </source>
</evidence>
<keyword evidence="12" id="KW-0539">Nucleus</keyword>
<dbReference type="SUPFAM" id="SSF56112">
    <property type="entry name" value="Protein kinase-like (PK-like)"/>
    <property type="match status" value="1"/>
</dbReference>